<comment type="similarity">
    <text evidence="1 6">Belongs to the acylphosphatase family.</text>
</comment>
<keyword evidence="10" id="KW-1185">Reference proteome</keyword>
<dbReference type="InterPro" id="IPR036046">
    <property type="entry name" value="Acylphosphatase-like_dom_sf"/>
</dbReference>
<feature type="active site" evidence="4">
    <location>
        <position position="35"/>
    </location>
</feature>
<dbReference type="PANTHER" id="PTHR10029">
    <property type="entry name" value="ACYLPHOSPHATASE"/>
    <property type="match status" value="1"/>
</dbReference>
<proteinExistence type="inferred from homology"/>
<evidence type="ECO:0000256" key="4">
    <source>
        <dbReference type="PROSITE-ProRule" id="PRU00520"/>
    </source>
</evidence>
<dbReference type="PANTHER" id="PTHR10029:SF21">
    <property type="entry name" value="ACYLPHOSPHATASE-1"/>
    <property type="match status" value="1"/>
</dbReference>
<dbReference type="EMBL" id="JAFHDT010000010">
    <property type="protein sequence ID" value="KAI7804250.1"/>
    <property type="molecule type" value="Genomic_DNA"/>
</dbReference>
<dbReference type="InterPro" id="IPR020456">
    <property type="entry name" value="Acylphosphatase"/>
</dbReference>
<dbReference type="PRINTS" id="PR00112">
    <property type="entry name" value="ACYLPHPHTASE"/>
</dbReference>
<dbReference type="Pfam" id="PF00708">
    <property type="entry name" value="Acylphosphatase"/>
    <property type="match status" value="1"/>
</dbReference>
<evidence type="ECO:0000256" key="5">
    <source>
        <dbReference type="RuleBase" id="RU000553"/>
    </source>
</evidence>
<protein>
    <recommendedName>
        <fullName evidence="4 5">Acylphosphatase</fullName>
        <ecNumber evidence="4 5">3.6.1.7</ecNumber>
    </recommendedName>
</protein>
<gene>
    <name evidence="9" type="ORF">IRJ41_003339</name>
</gene>
<dbReference type="InterPro" id="IPR001792">
    <property type="entry name" value="Acylphosphatase-like_dom"/>
</dbReference>
<evidence type="ECO:0000256" key="3">
    <source>
        <dbReference type="ARBA" id="ARBA00047645"/>
    </source>
</evidence>
<reference evidence="9" key="1">
    <citation type="submission" date="2021-02" db="EMBL/GenBank/DDBJ databases">
        <title>Comparative genomics reveals that relaxation of natural selection precedes convergent phenotypic evolution of cavefish.</title>
        <authorList>
            <person name="Peng Z."/>
        </authorList>
    </citation>
    <scope>NUCLEOTIDE SEQUENCE</scope>
    <source>
        <tissue evidence="9">Muscle</tissue>
    </source>
</reference>
<evidence type="ECO:0000256" key="2">
    <source>
        <dbReference type="ARBA" id="ARBA00022801"/>
    </source>
</evidence>
<dbReference type="GO" id="GO:0003998">
    <property type="term" value="F:acylphosphatase activity"/>
    <property type="evidence" value="ECO:0007669"/>
    <property type="project" value="UniProtKB-EC"/>
</dbReference>
<evidence type="ECO:0000313" key="10">
    <source>
        <dbReference type="Proteomes" id="UP001059041"/>
    </source>
</evidence>
<dbReference type="Gene3D" id="3.30.70.100">
    <property type="match status" value="1"/>
</dbReference>
<dbReference type="EC" id="3.6.1.7" evidence="4 5"/>
<sequence>MFYSIFLFMIVTMSSEELLSVDYEVFGRVQGVFFRKYTQAEGKKLGLVGWVQNTDAGTVQGQLQGPASKVQQMQHWLQTTGSPQSRIAKAEFKNEHTVDKLDFKDFKVVR</sequence>
<evidence type="ECO:0000313" key="9">
    <source>
        <dbReference type="EMBL" id="KAI7804250.1"/>
    </source>
</evidence>
<organism evidence="9 10">
    <name type="scientific">Triplophysa rosa</name>
    <name type="common">Cave loach</name>
    <dbReference type="NCBI Taxonomy" id="992332"/>
    <lineage>
        <taxon>Eukaryota</taxon>
        <taxon>Metazoa</taxon>
        <taxon>Chordata</taxon>
        <taxon>Craniata</taxon>
        <taxon>Vertebrata</taxon>
        <taxon>Euteleostomi</taxon>
        <taxon>Actinopterygii</taxon>
        <taxon>Neopterygii</taxon>
        <taxon>Teleostei</taxon>
        <taxon>Ostariophysi</taxon>
        <taxon>Cypriniformes</taxon>
        <taxon>Nemacheilidae</taxon>
        <taxon>Triplophysa</taxon>
    </lineage>
</organism>
<feature type="active site" evidence="4">
    <location>
        <position position="53"/>
    </location>
</feature>
<comment type="caution">
    <text evidence="9">The sequence shown here is derived from an EMBL/GenBank/DDBJ whole genome shotgun (WGS) entry which is preliminary data.</text>
</comment>
<evidence type="ECO:0000256" key="6">
    <source>
        <dbReference type="RuleBase" id="RU004168"/>
    </source>
</evidence>
<dbReference type="PROSITE" id="PS00151">
    <property type="entry name" value="ACYLPHOSPHATASE_2"/>
    <property type="match status" value="1"/>
</dbReference>
<feature type="chain" id="PRO_5040766954" description="Acylphosphatase" evidence="7">
    <location>
        <begin position="16"/>
        <end position="110"/>
    </location>
</feature>
<dbReference type="FunFam" id="3.30.70.100:FF:000011">
    <property type="entry name" value="Acylphosphatase"/>
    <property type="match status" value="1"/>
</dbReference>
<feature type="domain" description="Acylphosphatase-like" evidence="8">
    <location>
        <begin position="20"/>
        <end position="110"/>
    </location>
</feature>
<name>A0A9W7TRZ9_TRIRA</name>
<keyword evidence="7" id="KW-0732">Signal</keyword>
<evidence type="ECO:0000256" key="1">
    <source>
        <dbReference type="ARBA" id="ARBA00005614"/>
    </source>
</evidence>
<dbReference type="SUPFAM" id="SSF54975">
    <property type="entry name" value="Acylphosphatase/BLUF domain-like"/>
    <property type="match status" value="1"/>
</dbReference>
<dbReference type="PROSITE" id="PS00150">
    <property type="entry name" value="ACYLPHOSPHATASE_1"/>
    <property type="match status" value="1"/>
</dbReference>
<evidence type="ECO:0000256" key="7">
    <source>
        <dbReference type="SAM" id="SignalP"/>
    </source>
</evidence>
<evidence type="ECO:0000259" key="8">
    <source>
        <dbReference type="PROSITE" id="PS51160"/>
    </source>
</evidence>
<dbReference type="InterPro" id="IPR017968">
    <property type="entry name" value="Acylphosphatase_CS"/>
</dbReference>
<dbReference type="PROSITE" id="PS51160">
    <property type="entry name" value="ACYLPHOSPHATASE_3"/>
    <property type="match status" value="1"/>
</dbReference>
<comment type="catalytic activity">
    <reaction evidence="3 4 5">
        <text>an acyl phosphate + H2O = a carboxylate + phosphate + H(+)</text>
        <dbReference type="Rhea" id="RHEA:14965"/>
        <dbReference type="ChEBI" id="CHEBI:15377"/>
        <dbReference type="ChEBI" id="CHEBI:15378"/>
        <dbReference type="ChEBI" id="CHEBI:29067"/>
        <dbReference type="ChEBI" id="CHEBI:43474"/>
        <dbReference type="ChEBI" id="CHEBI:59918"/>
        <dbReference type="EC" id="3.6.1.7"/>
    </reaction>
</comment>
<accession>A0A9W7TRZ9</accession>
<dbReference type="AlphaFoldDB" id="A0A9W7TRZ9"/>
<feature type="signal peptide" evidence="7">
    <location>
        <begin position="1"/>
        <end position="15"/>
    </location>
</feature>
<keyword evidence="2 4" id="KW-0378">Hydrolase</keyword>
<dbReference type="Proteomes" id="UP001059041">
    <property type="component" value="Linkage Group LG10"/>
</dbReference>